<sequence>MPGIPRTTYCQICKRRRVKCDQQWPICSACRRAQLVCPGPTSMTKFVHNGNHIVNGETDGNILQASASPIPRGGGNGDGRAMVARPSSLVKTYQNGSVARSFRLVNSTPSMTPSERFASLLITMMNLDSESVNMAAVLLGRLRGIPPRLLGSACLRDAVAHKCASIKDMCPSMQTPSFSTLKLYGKALRSLEQALNGPEALSVETFAAGGLVHDNHIGGMLLLMRARGPPKLDDQVEVDIAVHCYIGVKTYKYLYGKINFMESQPWKAAMDEIIKRTSGFDSDDSMAILMNRYQELWPGWVQDARLISSDPDSFKWKARRLTTEPLVSLSEFQELEAHDWESIAVEGSYEVDVSTLLVQLLIARMLYDFAILYDWPLAELTMSRNRELSPRAWMLIPYLKNQKREEMYYFSLLFKLTCEAAEKREQEHLMDIVQYLDCVSLEPGQDRIKVLTDLITREAKILTGRLILES</sequence>
<evidence type="ECO:0000256" key="1">
    <source>
        <dbReference type="ARBA" id="ARBA00023242"/>
    </source>
</evidence>
<dbReference type="PANTHER" id="PTHR38111:SF2">
    <property type="entry name" value="FINGER DOMAIN PROTEIN, PUTATIVE (AFU_ORTHOLOGUE AFUA_1G01560)-RELATED"/>
    <property type="match status" value="1"/>
</dbReference>
<dbReference type="PROSITE" id="PS50048">
    <property type="entry name" value="ZN2_CY6_FUNGAL_2"/>
    <property type="match status" value="1"/>
</dbReference>
<feature type="domain" description="Zn(2)-C6 fungal-type" evidence="2">
    <location>
        <begin position="10"/>
        <end position="37"/>
    </location>
</feature>
<dbReference type="Pfam" id="PF00172">
    <property type="entry name" value="Zn_clus"/>
    <property type="match status" value="1"/>
</dbReference>
<dbReference type="InterPro" id="IPR001138">
    <property type="entry name" value="Zn2Cys6_DnaBD"/>
</dbReference>
<dbReference type="GO" id="GO:0008270">
    <property type="term" value="F:zinc ion binding"/>
    <property type="evidence" value="ECO:0007669"/>
    <property type="project" value="InterPro"/>
</dbReference>
<dbReference type="CDD" id="cd00067">
    <property type="entry name" value="GAL4"/>
    <property type="match status" value="1"/>
</dbReference>
<dbReference type="GO" id="GO:0000981">
    <property type="term" value="F:DNA-binding transcription factor activity, RNA polymerase II-specific"/>
    <property type="evidence" value="ECO:0007669"/>
    <property type="project" value="InterPro"/>
</dbReference>
<proteinExistence type="predicted"/>
<reference evidence="3" key="1">
    <citation type="submission" date="2021-10" db="EMBL/GenBank/DDBJ databases">
        <authorList>
            <person name="Piombo E."/>
        </authorList>
    </citation>
    <scope>NUCLEOTIDE SEQUENCE</scope>
</reference>
<name>A0A9N9YVT7_9HYPO</name>
<dbReference type="EMBL" id="CABFOC020000007">
    <property type="protein sequence ID" value="CAH0044518.1"/>
    <property type="molecule type" value="Genomic_DNA"/>
</dbReference>
<evidence type="ECO:0000313" key="3">
    <source>
        <dbReference type="EMBL" id="CAH0044518.1"/>
    </source>
</evidence>
<dbReference type="AlphaFoldDB" id="A0A9N9YVT7"/>
<keyword evidence="4" id="KW-1185">Reference proteome</keyword>
<dbReference type="InterPro" id="IPR036864">
    <property type="entry name" value="Zn2-C6_fun-type_DNA-bd_sf"/>
</dbReference>
<dbReference type="OrthoDB" id="4314040at2759"/>
<protein>
    <recommendedName>
        <fullName evidence="2">Zn(2)-C6 fungal-type domain-containing protein</fullName>
    </recommendedName>
</protein>
<gene>
    <name evidence="3" type="ORF">CSOL1703_00010254</name>
</gene>
<evidence type="ECO:0000313" key="4">
    <source>
        <dbReference type="Proteomes" id="UP000775872"/>
    </source>
</evidence>
<keyword evidence="1" id="KW-0539">Nucleus</keyword>
<comment type="caution">
    <text evidence="3">The sequence shown here is derived from an EMBL/GenBank/DDBJ whole genome shotgun (WGS) entry which is preliminary data.</text>
</comment>
<dbReference type="PANTHER" id="PTHR38111">
    <property type="entry name" value="ZN(2)-C6 FUNGAL-TYPE DOMAIN-CONTAINING PROTEIN-RELATED"/>
    <property type="match status" value="1"/>
</dbReference>
<dbReference type="InterPro" id="IPR053178">
    <property type="entry name" value="Osmoadaptation_assoc"/>
</dbReference>
<dbReference type="SUPFAM" id="SSF57701">
    <property type="entry name" value="Zn2/Cys6 DNA-binding domain"/>
    <property type="match status" value="1"/>
</dbReference>
<dbReference type="Proteomes" id="UP000775872">
    <property type="component" value="Unassembled WGS sequence"/>
</dbReference>
<accession>A0A9N9YVT7</accession>
<dbReference type="SMART" id="SM00066">
    <property type="entry name" value="GAL4"/>
    <property type="match status" value="1"/>
</dbReference>
<dbReference type="Gene3D" id="4.10.240.10">
    <property type="entry name" value="Zn(2)-C6 fungal-type DNA-binding domain"/>
    <property type="match status" value="1"/>
</dbReference>
<organism evidence="3 4">
    <name type="scientific">Clonostachys solani</name>
    <dbReference type="NCBI Taxonomy" id="160281"/>
    <lineage>
        <taxon>Eukaryota</taxon>
        <taxon>Fungi</taxon>
        <taxon>Dikarya</taxon>
        <taxon>Ascomycota</taxon>
        <taxon>Pezizomycotina</taxon>
        <taxon>Sordariomycetes</taxon>
        <taxon>Hypocreomycetidae</taxon>
        <taxon>Hypocreales</taxon>
        <taxon>Bionectriaceae</taxon>
        <taxon>Clonostachys</taxon>
    </lineage>
</organism>
<evidence type="ECO:0000259" key="2">
    <source>
        <dbReference type="PROSITE" id="PS50048"/>
    </source>
</evidence>